<sequence>MNKKNDKSGIKKLFFALIIIVTCVSCVKDKNGWDKTTETSFKINCKKAMLANSSMTDEQAEFITDCLVEKIKQNNIKAVDVEKAENQQLILQFGKECSESWNKRQQK</sequence>
<dbReference type="AlphaFoldDB" id="H8KQC4"/>
<keyword evidence="2" id="KW-1185">Reference proteome</keyword>
<reference evidence="1" key="1">
    <citation type="submission" date="2012-02" db="EMBL/GenBank/DDBJ databases">
        <title>The complete genome of Solitalea canadensis DSM 3403.</title>
        <authorList>
            <consortium name="US DOE Joint Genome Institute (JGI-PGF)"/>
            <person name="Lucas S."/>
            <person name="Copeland A."/>
            <person name="Lapidus A."/>
            <person name="Glavina del Rio T."/>
            <person name="Dalin E."/>
            <person name="Tice H."/>
            <person name="Bruce D."/>
            <person name="Goodwin L."/>
            <person name="Pitluck S."/>
            <person name="Peters L."/>
            <person name="Ovchinnikova G."/>
            <person name="Lu M."/>
            <person name="Kyrpides N."/>
            <person name="Mavromatis K."/>
            <person name="Ivanova N."/>
            <person name="Brettin T."/>
            <person name="Detter J.C."/>
            <person name="Han C."/>
            <person name="Larimer F."/>
            <person name="Land M."/>
            <person name="Hauser L."/>
            <person name="Markowitz V."/>
            <person name="Cheng J.-F."/>
            <person name="Hugenholtz P."/>
            <person name="Woyke T."/>
            <person name="Wu D."/>
            <person name="Spring S."/>
            <person name="Schroeder M."/>
            <person name="Kopitz M."/>
            <person name="Brambilla E."/>
            <person name="Klenk H.-P."/>
            <person name="Eisen J.A."/>
        </authorList>
    </citation>
    <scope>NUCLEOTIDE SEQUENCE</scope>
    <source>
        <strain evidence="1">DSM 3403</strain>
    </source>
</reference>
<organism evidence="1 2">
    <name type="scientific">Solitalea canadensis (strain ATCC 29591 / DSM 3403 / JCM 21819 / LMG 8368 / NBRC 15130 / NCIMB 12057 / USAM 9D)</name>
    <name type="common">Flexibacter canadensis</name>
    <dbReference type="NCBI Taxonomy" id="929556"/>
    <lineage>
        <taxon>Bacteria</taxon>
        <taxon>Pseudomonadati</taxon>
        <taxon>Bacteroidota</taxon>
        <taxon>Sphingobacteriia</taxon>
        <taxon>Sphingobacteriales</taxon>
        <taxon>Sphingobacteriaceae</taxon>
        <taxon>Solitalea</taxon>
    </lineage>
</organism>
<dbReference type="EMBL" id="CP003349">
    <property type="protein sequence ID" value="AFD06419.1"/>
    <property type="molecule type" value="Genomic_DNA"/>
</dbReference>
<dbReference type="KEGG" id="scn:Solca_1332"/>
<dbReference type="Proteomes" id="UP000007590">
    <property type="component" value="Chromosome"/>
</dbReference>
<evidence type="ECO:0000313" key="2">
    <source>
        <dbReference type="Proteomes" id="UP000007590"/>
    </source>
</evidence>
<gene>
    <name evidence="1" type="ordered locus">Solca_1332</name>
</gene>
<dbReference type="RefSeq" id="WP_014679646.1">
    <property type="nucleotide sequence ID" value="NC_017770.1"/>
</dbReference>
<dbReference type="HOGENOM" id="CLU_2208318_0_0_10"/>
<protein>
    <submittedName>
        <fullName evidence="1">Uncharacterized protein</fullName>
    </submittedName>
</protein>
<proteinExistence type="predicted"/>
<dbReference type="OrthoDB" id="1351435at2"/>
<accession>H8KQC4</accession>
<dbReference type="STRING" id="929556.Solca_1332"/>
<evidence type="ECO:0000313" key="1">
    <source>
        <dbReference type="EMBL" id="AFD06419.1"/>
    </source>
</evidence>
<name>H8KQC4_SOLCM</name>